<dbReference type="EMBL" id="VUOC01000002">
    <property type="protein sequence ID" value="KAA2243167.1"/>
    <property type="molecule type" value="Genomic_DNA"/>
</dbReference>
<dbReference type="GO" id="GO:0003700">
    <property type="term" value="F:DNA-binding transcription factor activity"/>
    <property type="evidence" value="ECO:0007669"/>
    <property type="project" value="InterPro"/>
</dbReference>
<accession>A0A5B2VY43</accession>
<dbReference type="InterPro" id="IPR018060">
    <property type="entry name" value="HTH_AraC"/>
</dbReference>
<dbReference type="Proteomes" id="UP000324611">
    <property type="component" value="Unassembled WGS sequence"/>
</dbReference>
<evidence type="ECO:0000313" key="3">
    <source>
        <dbReference type="Proteomes" id="UP000324611"/>
    </source>
</evidence>
<organism evidence="2 3">
    <name type="scientific">Chitinophaga agrisoli</name>
    <dbReference type="NCBI Taxonomy" id="2607653"/>
    <lineage>
        <taxon>Bacteria</taxon>
        <taxon>Pseudomonadati</taxon>
        <taxon>Bacteroidota</taxon>
        <taxon>Chitinophagia</taxon>
        <taxon>Chitinophagales</taxon>
        <taxon>Chitinophagaceae</taxon>
        <taxon>Chitinophaga</taxon>
    </lineage>
</organism>
<dbReference type="RefSeq" id="WP_149838042.1">
    <property type="nucleotide sequence ID" value="NZ_VUOC01000002.1"/>
</dbReference>
<dbReference type="Gene3D" id="1.10.10.60">
    <property type="entry name" value="Homeodomain-like"/>
    <property type="match status" value="1"/>
</dbReference>
<reference evidence="2 3" key="1">
    <citation type="submission" date="2019-09" db="EMBL/GenBank/DDBJ databases">
        <title>Chitinophaga ginsengihumi sp. nov., isolated from soil of ginseng rhizosphere.</title>
        <authorList>
            <person name="Lee J."/>
        </authorList>
    </citation>
    <scope>NUCLEOTIDE SEQUENCE [LARGE SCALE GENOMIC DNA]</scope>
    <source>
        <strain evidence="2 3">BN140078</strain>
    </source>
</reference>
<reference evidence="2 3" key="2">
    <citation type="submission" date="2019-09" db="EMBL/GenBank/DDBJ databases">
        <authorList>
            <person name="Jin C."/>
        </authorList>
    </citation>
    <scope>NUCLEOTIDE SEQUENCE [LARGE SCALE GENOMIC DNA]</scope>
    <source>
        <strain evidence="2 3">BN140078</strain>
    </source>
</reference>
<evidence type="ECO:0000259" key="1">
    <source>
        <dbReference type="PROSITE" id="PS01124"/>
    </source>
</evidence>
<dbReference type="PROSITE" id="PS01124">
    <property type="entry name" value="HTH_ARAC_FAMILY_2"/>
    <property type="match status" value="1"/>
</dbReference>
<proteinExistence type="predicted"/>
<sequence>MIEIFDNIRKIYHFSPPCEELADYIEFFSESSTEATLAHIGRDHFTVKMFPSWTPTFWFNLGAPYHLTMGDQQYLIQPGEDVLIIRDSTVERFNQPADHIFSIKFFPGGLEAIFGIDQSKMKDQLIPLQQVLPVRLLQQLRQLHGFEDRMYHLQDYFLAQFHRKKQRDHYIRFVKDTMACYGAGGLQYNVNELSARLFTSSRTINRYFHQVVGIGPKHYFSIVRARTALTAYIAGRKTFSPTDFGYYDMSHFYKEMQQFTGRRLPAPKP</sequence>
<evidence type="ECO:0000313" key="2">
    <source>
        <dbReference type="EMBL" id="KAA2243167.1"/>
    </source>
</evidence>
<comment type="caution">
    <text evidence="2">The sequence shown here is derived from an EMBL/GenBank/DDBJ whole genome shotgun (WGS) entry which is preliminary data.</text>
</comment>
<gene>
    <name evidence="2" type="ORF">F0L74_11675</name>
</gene>
<name>A0A5B2VY43_9BACT</name>
<protein>
    <submittedName>
        <fullName evidence="2">AraC family transcriptional regulator</fullName>
    </submittedName>
</protein>
<dbReference type="AlphaFoldDB" id="A0A5B2VY43"/>
<keyword evidence="3" id="KW-1185">Reference proteome</keyword>
<feature type="domain" description="HTH araC/xylS-type" evidence="1">
    <location>
        <begin position="168"/>
        <end position="261"/>
    </location>
</feature>
<dbReference type="GO" id="GO:0043565">
    <property type="term" value="F:sequence-specific DNA binding"/>
    <property type="evidence" value="ECO:0007669"/>
    <property type="project" value="InterPro"/>
</dbReference>